<gene>
    <name evidence="1" type="ORF">BJ970_001235</name>
</gene>
<comment type="caution">
    <text evidence="1">The sequence shown here is derived from an EMBL/GenBank/DDBJ whole genome shotgun (WGS) entry which is preliminary data.</text>
</comment>
<dbReference type="Gene3D" id="3.40.50.2000">
    <property type="entry name" value="Glycogen Phosphorylase B"/>
    <property type="match status" value="1"/>
</dbReference>
<dbReference type="AlphaFoldDB" id="A0A840Q2A1"/>
<dbReference type="EMBL" id="JACHIW010000001">
    <property type="protein sequence ID" value="MBB5153701.1"/>
    <property type="molecule type" value="Genomic_DNA"/>
</dbReference>
<sequence>MLCELAQLPVPVVLPLHPRTQHQIVLHGLEKLADRLRLTGPLNYPALQP</sequence>
<organism evidence="1 2">
    <name type="scientific">Saccharopolyspora phatthalungensis</name>
    <dbReference type="NCBI Taxonomy" id="664693"/>
    <lineage>
        <taxon>Bacteria</taxon>
        <taxon>Bacillati</taxon>
        <taxon>Actinomycetota</taxon>
        <taxon>Actinomycetes</taxon>
        <taxon>Pseudonocardiales</taxon>
        <taxon>Pseudonocardiaceae</taxon>
        <taxon>Saccharopolyspora</taxon>
    </lineage>
</organism>
<evidence type="ECO:0000313" key="2">
    <source>
        <dbReference type="Proteomes" id="UP000584374"/>
    </source>
</evidence>
<dbReference type="Proteomes" id="UP000584374">
    <property type="component" value="Unassembled WGS sequence"/>
</dbReference>
<reference evidence="1 2" key="1">
    <citation type="submission" date="2020-08" db="EMBL/GenBank/DDBJ databases">
        <title>Sequencing the genomes of 1000 actinobacteria strains.</title>
        <authorList>
            <person name="Klenk H.-P."/>
        </authorList>
    </citation>
    <scope>NUCLEOTIDE SEQUENCE [LARGE SCALE GENOMIC DNA]</scope>
    <source>
        <strain evidence="1 2">DSM 45584</strain>
    </source>
</reference>
<proteinExistence type="predicted"/>
<keyword evidence="2" id="KW-1185">Reference proteome</keyword>
<name>A0A840Q2A1_9PSEU</name>
<protein>
    <submittedName>
        <fullName evidence="1">Uncharacterized protein</fullName>
    </submittedName>
</protein>
<accession>A0A840Q2A1</accession>
<evidence type="ECO:0000313" key="1">
    <source>
        <dbReference type="EMBL" id="MBB5153701.1"/>
    </source>
</evidence>